<dbReference type="Proteomes" id="UP000637788">
    <property type="component" value="Unassembled WGS sequence"/>
</dbReference>
<protein>
    <submittedName>
        <fullName evidence="5">MarR family transcriptional regulator</fullName>
    </submittedName>
</protein>
<dbReference type="PRINTS" id="PR00598">
    <property type="entry name" value="HTHMARR"/>
</dbReference>
<organism evidence="5 6">
    <name type="scientific">Streptomyces flaveus</name>
    <dbReference type="NCBI Taxonomy" id="66370"/>
    <lineage>
        <taxon>Bacteria</taxon>
        <taxon>Bacillati</taxon>
        <taxon>Actinomycetota</taxon>
        <taxon>Actinomycetes</taxon>
        <taxon>Kitasatosporales</taxon>
        <taxon>Streptomycetaceae</taxon>
        <taxon>Streptomyces</taxon>
        <taxon>Streptomyces aurantiacus group</taxon>
    </lineage>
</organism>
<dbReference type="InterPro" id="IPR000835">
    <property type="entry name" value="HTH_MarR-typ"/>
</dbReference>
<evidence type="ECO:0000256" key="2">
    <source>
        <dbReference type="ARBA" id="ARBA00023125"/>
    </source>
</evidence>
<dbReference type="GO" id="GO:0006950">
    <property type="term" value="P:response to stress"/>
    <property type="evidence" value="ECO:0007669"/>
    <property type="project" value="TreeGrafter"/>
</dbReference>
<dbReference type="PANTHER" id="PTHR33164:SF64">
    <property type="entry name" value="TRANSCRIPTIONAL REGULATOR SLYA"/>
    <property type="match status" value="1"/>
</dbReference>
<sequence>MGLKFSHAHVLGLLAERERLSQQALLEELKVDPSVLVTVRNGLENNGLVARRRDPADRRRHVVEISDRGTALVVRADRAVGAAEAKLFAGLEEQELTELRRLLHRIKTGDAGACEE</sequence>
<evidence type="ECO:0000256" key="3">
    <source>
        <dbReference type="ARBA" id="ARBA00023163"/>
    </source>
</evidence>
<dbReference type="GO" id="GO:0003700">
    <property type="term" value="F:DNA-binding transcription factor activity"/>
    <property type="evidence" value="ECO:0007669"/>
    <property type="project" value="InterPro"/>
</dbReference>
<dbReference type="PROSITE" id="PS50995">
    <property type="entry name" value="HTH_MARR_2"/>
    <property type="match status" value="1"/>
</dbReference>
<proteinExistence type="predicted"/>
<dbReference type="EMBL" id="BMPQ01000030">
    <property type="protein sequence ID" value="GGL03801.1"/>
    <property type="molecule type" value="Genomic_DNA"/>
</dbReference>
<dbReference type="GO" id="GO:0003677">
    <property type="term" value="F:DNA binding"/>
    <property type="evidence" value="ECO:0007669"/>
    <property type="project" value="UniProtKB-KW"/>
</dbReference>
<dbReference type="Gene3D" id="1.10.10.10">
    <property type="entry name" value="Winged helix-like DNA-binding domain superfamily/Winged helix DNA-binding domain"/>
    <property type="match status" value="1"/>
</dbReference>
<keyword evidence="2" id="KW-0238">DNA-binding</keyword>
<dbReference type="InterPro" id="IPR039422">
    <property type="entry name" value="MarR/SlyA-like"/>
</dbReference>
<reference evidence="5" key="2">
    <citation type="submission" date="2020-09" db="EMBL/GenBank/DDBJ databases">
        <authorList>
            <person name="Sun Q."/>
            <person name="Ohkuma M."/>
        </authorList>
    </citation>
    <scope>NUCLEOTIDE SEQUENCE</scope>
    <source>
        <strain evidence="5">JCM 3035</strain>
    </source>
</reference>
<comment type="caution">
    <text evidence="5">The sequence shown here is derived from an EMBL/GenBank/DDBJ whole genome shotgun (WGS) entry which is preliminary data.</text>
</comment>
<evidence type="ECO:0000256" key="1">
    <source>
        <dbReference type="ARBA" id="ARBA00023015"/>
    </source>
</evidence>
<feature type="domain" description="HTH marR-type" evidence="4">
    <location>
        <begin position="1"/>
        <end position="108"/>
    </location>
</feature>
<name>A0A917REI1_9ACTN</name>
<keyword evidence="1" id="KW-0805">Transcription regulation</keyword>
<dbReference type="SUPFAM" id="SSF46785">
    <property type="entry name" value="Winged helix' DNA-binding domain"/>
    <property type="match status" value="1"/>
</dbReference>
<evidence type="ECO:0000313" key="5">
    <source>
        <dbReference type="EMBL" id="GGL03801.1"/>
    </source>
</evidence>
<evidence type="ECO:0000313" key="6">
    <source>
        <dbReference type="Proteomes" id="UP000637788"/>
    </source>
</evidence>
<dbReference type="InterPro" id="IPR036388">
    <property type="entry name" value="WH-like_DNA-bd_sf"/>
</dbReference>
<dbReference type="InterPro" id="IPR036390">
    <property type="entry name" value="WH_DNA-bd_sf"/>
</dbReference>
<accession>A0A917REI1</accession>
<keyword evidence="3" id="KW-0804">Transcription</keyword>
<dbReference type="AlphaFoldDB" id="A0A917REI1"/>
<dbReference type="PANTHER" id="PTHR33164">
    <property type="entry name" value="TRANSCRIPTIONAL REGULATOR, MARR FAMILY"/>
    <property type="match status" value="1"/>
</dbReference>
<dbReference type="Pfam" id="PF12802">
    <property type="entry name" value="MarR_2"/>
    <property type="match status" value="1"/>
</dbReference>
<keyword evidence="6" id="KW-1185">Reference proteome</keyword>
<dbReference type="RefSeq" id="WP_189326291.1">
    <property type="nucleotide sequence ID" value="NZ_BMPQ01000030.1"/>
</dbReference>
<dbReference type="SMART" id="SM00347">
    <property type="entry name" value="HTH_MARR"/>
    <property type="match status" value="1"/>
</dbReference>
<reference evidence="5" key="1">
    <citation type="journal article" date="2014" name="Int. J. Syst. Evol. Microbiol.">
        <title>Complete genome sequence of Corynebacterium casei LMG S-19264T (=DSM 44701T), isolated from a smear-ripened cheese.</title>
        <authorList>
            <consortium name="US DOE Joint Genome Institute (JGI-PGF)"/>
            <person name="Walter F."/>
            <person name="Albersmeier A."/>
            <person name="Kalinowski J."/>
            <person name="Ruckert C."/>
        </authorList>
    </citation>
    <scope>NUCLEOTIDE SEQUENCE</scope>
    <source>
        <strain evidence="5">JCM 3035</strain>
    </source>
</reference>
<evidence type="ECO:0000259" key="4">
    <source>
        <dbReference type="PROSITE" id="PS50995"/>
    </source>
</evidence>
<gene>
    <name evidence="5" type="primary">slyA</name>
    <name evidence="5" type="ORF">GCM10010094_75830</name>
</gene>